<dbReference type="GeneID" id="37118951"/>
<evidence type="ECO:0000256" key="2">
    <source>
        <dbReference type="ARBA" id="ARBA00023239"/>
    </source>
</evidence>
<dbReference type="EMBL" id="MSFK01000008">
    <property type="protein sequence ID" value="PWY91667.1"/>
    <property type="molecule type" value="Genomic_DNA"/>
</dbReference>
<dbReference type="SUPFAM" id="SSF48576">
    <property type="entry name" value="Terpenoid synthases"/>
    <property type="match status" value="1"/>
</dbReference>
<comment type="caution">
    <text evidence="4">The sequence shown here is derived from an EMBL/GenBank/DDBJ whole genome shotgun (WGS) entry which is preliminary data.</text>
</comment>
<organism evidence="4 5">
    <name type="scientific">Aspergillus sclerotioniger CBS 115572</name>
    <dbReference type="NCBI Taxonomy" id="1450535"/>
    <lineage>
        <taxon>Eukaryota</taxon>
        <taxon>Fungi</taxon>
        <taxon>Dikarya</taxon>
        <taxon>Ascomycota</taxon>
        <taxon>Pezizomycotina</taxon>
        <taxon>Eurotiomycetes</taxon>
        <taxon>Eurotiomycetidae</taxon>
        <taxon>Eurotiales</taxon>
        <taxon>Aspergillaceae</taxon>
        <taxon>Aspergillus</taxon>
        <taxon>Aspergillus subgen. Circumdati</taxon>
    </lineage>
</organism>
<dbReference type="InterPro" id="IPR008949">
    <property type="entry name" value="Isoprenoid_synthase_dom_sf"/>
</dbReference>
<gene>
    <name evidence="4" type="ORF">BO94DRAFT_616831</name>
</gene>
<feature type="region of interest" description="Disordered" evidence="3">
    <location>
        <begin position="302"/>
        <end position="323"/>
    </location>
</feature>
<dbReference type="OrthoDB" id="2998174at2759"/>
<protein>
    <submittedName>
        <fullName evidence="4">Putative trichodiene synthase</fullName>
    </submittedName>
</protein>
<accession>A0A317X2E0</accession>
<sequence length="323" mass="36566">MFYNILMTRVHEYFTAQDLPSKLTARLPPIIKWSTAIALTAYPHVSPGIQRVVAIFTVYLIAIDHLAGEILDDLKQVARVLFKGQASENPLRRSFVRFLDDSISNAYGQFATGMILKATLESIAACYVEVELEGAHALTLPPDARGFPYYLRLKTSIAEAYAFLAFPRDLYPDESHFRGYLLAIPELTYFFKAVNDIFSFYKESIVRDETGNFVCNVAVVNAVSPLRALEDICQKTIRVTQRVRCFLSMMPGMQRDIEHLVQGYIPYHLSQTRYRLVELDIHEAWEAGDLMKATLFEHRKSSQSGEQRAVGHGRECSGQPSVA</sequence>
<keyword evidence="2" id="KW-0456">Lyase</keyword>
<evidence type="ECO:0000256" key="3">
    <source>
        <dbReference type="SAM" id="MobiDB-lite"/>
    </source>
</evidence>
<proteinExistence type="inferred from homology"/>
<dbReference type="STRING" id="1450535.A0A317X2E0"/>
<reference evidence="4 5" key="1">
    <citation type="submission" date="2016-12" db="EMBL/GenBank/DDBJ databases">
        <title>The genomes of Aspergillus section Nigri reveals drivers in fungal speciation.</title>
        <authorList>
            <consortium name="DOE Joint Genome Institute"/>
            <person name="Vesth T.C."/>
            <person name="Nybo J."/>
            <person name="Theobald S."/>
            <person name="Brandl J."/>
            <person name="Frisvad J.C."/>
            <person name="Nielsen K.F."/>
            <person name="Lyhne E.K."/>
            <person name="Kogle M.E."/>
            <person name="Kuo A."/>
            <person name="Riley R."/>
            <person name="Clum A."/>
            <person name="Nolan M."/>
            <person name="Lipzen A."/>
            <person name="Salamov A."/>
            <person name="Henrissat B."/>
            <person name="Wiebenga A."/>
            <person name="De Vries R.P."/>
            <person name="Grigoriev I.V."/>
            <person name="Mortensen U.H."/>
            <person name="Andersen M.R."/>
            <person name="Baker S.E."/>
        </authorList>
    </citation>
    <scope>NUCLEOTIDE SEQUENCE [LARGE SCALE GENOMIC DNA]</scope>
    <source>
        <strain evidence="4 5">CBS 115572</strain>
    </source>
</reference>
<evidence type="ECO:0000313" key="4">
    <source>
        <dbReference type="EMBL" id="PWY91667.1"/>
    </source>
</evidence>
<dbReference type="Pfam" id="PF06330">
    <property type="entry name" value="TRI5"/>
    <property type="match status" value="1"/>
</dbReference>
<dbReference type="GO" id="GO:0016838">
    <property type="term" value="F:carbon-oxygen lyase activity, acting on phosphates"/>
    <property type="evidence" value="ECO:0007669"/>
    <property type="project" value="InterPro"/>
</dbReference>
<evidence type="ECO:0000313" key="5">
    <source>
        <dbReference type="Proteomes" id="UP000246702"/>
    </source>
</evidence>
<dbReference type="Gene3D" id="1.10.600.10">
    <property type="entry name" value="Farnesyl Diphosphate Synthase"/>
    <property type="match status" value="1"/>
</dbReference>
<dbReference type="Proteomes" id="UP000246702">
    <property type="component" value="Unassembled WGS sequence"/>
</dbReference>
<dbReference type="InterPro" id="IPR024652">
    <property type="entry name" value="Trichodiene_synth"/>
</dbReference>
<comment type="similarity">
    <text evidence="1">Belongs to the trichodiene synthase family.</text>
</comment>
<dbReference type="RefSeq" id="XP_025469395.1">
    <property type="nucleotide sequence ID" value="XM_025616808.1"/>
</dbReference>
<keyword evidence="5" id="KW-1185">Reference proteome</keyword>
<evidence type="ECO:0000256" key="1">
    <source>
        <dbReference type="ARBA" id="ARBA00007946"/>
    </source>
</evidence>
<dbReference type="AlphaFoldDB" id="A0A317X2E0"/>
<name>A0A317X2E0_9EURO</name>